<keyword evidence="3" id="KW-1003">Cell membrane</keyword>
<dbReference type="RefSeq" id="WP_083497574.1">
    <property type="nucleotide sequence ID" value="NZ_DF976995.1"/>
</dbReference>
<evidence type="ECO:0000256" key="9">
    <source>
        <dbReference type="SAM" id="MobiDB-lite"/>
    </source>
</evidence>
<feature type="transmembrane region" description="Helical" evidence="10">
    <location>
        <begin position="44"/>
        <end position="68"/>
    </location>
</feature>
<dbReference type="GO" id="GO:0005524">
    <property type="term" value="F:ATP binding"/>
    <property type="evidence" value="ECO:0007669"/>
    <property type="project" value="UniProtKB-KW"/>
</dbReference>
<evidence type="ECO:0000256" key="4">
    <source>
        <dbReference type="ARBA" id="ARBA00022692"/>
    </source>
</evidence>
<dbReference type="InterPro" id="IPR003593">
    <property type="entry name" value="AAA+_ATPase"/>
</dbReference>
<feature type="region of interest" description="Disordered" evidence="9">
    <location>
        <begin position="1"/>
        <end position="24"/>
    </location>
</feature>
<dbReference type="FunFam" id="1.20.1560.10:FF:000011">
    <property type="entry name" value="Multidrug ABC transporter ATP-binding protein"/>
    <property type="match status" value="1"/>
</dbReference>
<evidence type="ECO:0000256" key="7">
    <source>
        <dbReference type="ARBA" id="ARBA00022989"/>
    </source>
</evidence>
<feature type="domain" description="ABC transmembrane type-1" evidence="12">
    <location>
        <begin position="47"/>
        <end position="332"/>
    </location>
</feature>
<dbReference type="AlphaFoldDB" id="A0A0U9HBF6"/>
<dbReference type="GO" id="GO:0005886">
    <property type="term" value="C:plasma membrane"/>
    <property type="evidence" value="ECO:0007669"/>
    <property type="project" value="UniProtKB-SubCell"/>
</dbReference>
<dbReference type="Pfam" id="PF00664">
    <property type="entry name" value="ABC_membrane"/>
    <property type="match status" value="1"/>
</dbReference>
<dbReference type="Gene3D" id="1.20.1560.10">
    <property type="entry name" value="ABC transporter type 1, transmembrane domain"/>
    <property type="match status" value="1"/>
</dbReference>
<dbReference type="SUPFAM" id="SSF90123">
    <property type="entry name" value="ABC transporter transmembrane region"/>
    <property type="match status" value="1"/>
</dbReference>
<feature type="transmembrane region" description="Helical" evidence="10">
    <location>
        <begin position="88"/>
        <end position="114"/>
    </location>
</feature>
<dbReference type="GO" id="GO:0016887">
    <property type="term" value="F:ATP hydrolysis activity"/>
    <property type="evidence" value="ECO:0007669"/>
    <property type="project" value="InterPro"/>
</dbReference>
<dbReference type="PANTHER" id="PTHR43394:SF1">
    <property type="entry name" value="ATP-BINDING CASSETTE SUB-FAMILY B MEMBER 10, MITOCHONDRIAL"/>
    <property type="match status" value="1"/>
</dbReference>
<evidence type="ECO:0000256" key="3">
    <source>
        <dbReference type="ARBA" id="ARBA00022475"/>
    </source>
</evidence>
<dbReference type="InterPro" id="IPR011527">
    <property type="entry name" value="ABC1_TM_dom"/>
</dbReference>
<dbReference type="SMART" id="SM00382">
    <property type="entry name" value="AAA"/>
    <property type="match status" value="1"/>
</dbReference>
<dbReference type="GO" id="GO:0015421">
    <property type="term" value="F:ABC-type oligopeptide transporter activity"/>
    <property type="evidence" value="ECO:0007669"/>
    <property type="project" value="TreeGrafter"/>
</dbReference>
<reference evidence="13" key="1">
    <citation type="journal article" date="2016" name="Genome Announc.">
        <title>Draft Genome Sequence of the Syntrophic Lactate-Degrading Bacterium Tepidanaerobacter syntrophicus JLT.</title>
        <authorList>
            <person name="Matsuura N."/>
            <person name="Ohashi A."/>
            <person name="Tourlousse D.M."/>
            <person name="Sekiguchi Y."/>
        </authorList>
    </citation>
    <scope>NUCLEOTIDE SEQUENCE [LARGE SCALE GENOMIC DNA]</scope>
    <source>
        <strain evidence="13">JL</strain>
    </source>
</reference>
<dbReference type="STRING" id="224999.GCA_001485475_00065"/>
<keyword evidence="6 13" id="KW-0067">ATP-binding</keyword>
<feature type="domain" description="ABC transporter" evidence="11">
    <location>
        <begin position="366"/>
        <end position="600"/>
    </location>
</feature>
<evidence type="ECO:0000256" key="5">
    <source>
        <dbReference type="ARBA" id="ARBA00022741"/>
    </source>
</evidence>
<proteinExistence type="predicted"/>
<comment type="subcellular location">
    <subcellularLocation>
        <location evidence="1">Cell membrane</location>
        <topology evidence="1">Multi-pass membrane protein</topology>
    </subcellularLocation>
</comment>
<sequence>MVRQGGFGSPGRRHRRYTSTGDSTIKDSRKTLQRLWSYLGRQKLGLITVFLMVLASSALNLASPYLLGRGIDAMNLGKEKVDFASLKVTVFLLIGAYLLGTLTTAVQTYIMASVAQNTVRDLRRDLFAKIQTLPIRFFDTRSRGEIMSRSTNDIDNINQILNQSIIQIFSSILMVAGSLFMMFWISPLLTFLNLIIAPVGFLLTRKIAAFTHQQFELQQEALGDLNGYIEETVTGQKVIKAFGREQNVIESFREINKRYRSAAVRAQILSGIVPPLMNTMGNLSFATVAGVGGWLALRGIVSVGNIASLLNYSKQLNRPLNEIADQFNMIQSAVAGAERVFEIMDESSETDDPLEIYAPENWEGNVVFDDITFGYEKDKPVLKNITIQALPGQTVALVGPTGAGKTTVVNLLMRFYDPDSGKICVDNYNIRQVKKDNIRKASSMVLQDTHLFSDTVMENIRYGRLDATDEEVIKAAQIAGAHSFISHLPQGYNTLLSRDGGNLSQGQRQMLAIARAALANPTILILDEATSNVDTRTEIKIQKAMKILMEGRTSFVIAHRLSTIRDADEIVVINEGRIVERGTHEQLIEKKGFYYGLCKSQQHGYQI</sequence>
<feature type="transmembrane region" description="Helical" evidence="10">
    <location>
        <begin position="191"/>
        <end position="208"/>
    </location>
</feature>
<dbReference type="OrthoDB" id="9762517at2"/>
<dbReference type="Pfam" id="PF00005">
    <property type="entry name" value="ABC_tran"/>
    <property type="match status" value="1"/>
</dbReference>
<protein>
    <submittedName>
        <fullName evidence="13">ATP-binding cassette, subfamily B</fullName>
    </submittedName>
</protein>
<dbReference type="PROSITE" id="PS00211">
    <property type="entry name" value="ABC_TRANSPORTER_1"/>
    <property type="match status" value="1"/>
</dbReference>
<organism evidence="13">
    <name type="scientific">Tepidanaerobacter syntrophicus</name>
    <dbReference type="NCBI Taxonomy" id="224999"/>
    <lineage>
        <taxon>Bacteria</taxon>
        <taxon>Bacillati</taxon>
        <taxon>Bacillota</taxon>
        <taxon>Clostridia</taxon>
        <taxon>Thermosediminibacterales</taxon>
        <taxon>Tepidanaerobacteraceae</taxon>
        <taxon>Tepidanaerobacter</taxon>
    </lineage>
</organism>
<evidence type="ECO:0000256" key="8">
    <source>
        <dbReference type="ARBA" id="ARBA00023136"/>
    </source>
</evidence>
<evidence type="ECO:0000256" key="6">
    <source>
        <dbReference type="ARBA" id="ARBA00022840"/>
    </source>
</evidence>
<evidence type="ECO:0000259" key="12">
    <source>
        <dbReference type="PROSITE" id="PS50929"/>
    </source>
</evidence>
<dbReference type="EMBL" id="DF976995">
    <property type="protein sequence ID" value="GAQ24082.1"/>
    <property type="molecule type" value="Genomic_DNA"/>
</dbReference>
<keyword evidence="14" id="KW-1185">Reference proteome</keyword>
<dbReference type="InterPro" id="IPR039421">
    <property type="entry name" value="Type_1_exporter"/>
</dbReference>
<keyword evidence="8 10" id="KW-0472">Membrane</keyword>
<dbReference type="CDD" id="cd03254">
    <property type="entry name" value="ABCC_Glucan_exporter_like"/>
    <property type="match status" value="1"/>
</dbReference>
<dbReference type="Gene3D" id="3.40.50.300">
    <property type="entry name" value="P-loop containing nucleotide triphosphate hydrolases"/>
    <property type="match status" value="1"/>
</dbReference>
<evidence type="ECO:0000256" key="2">
    <source>
        <dbReference type="ARBA" id="ARBA00022448"/>
    </source>
</evidence>
<keyword evidence="4 10" id="KW-0812">Transmembrane</keyword>
<accession>A0A0U9HBF6</accession>
<dbReference type="CDD" id="cd18547">
    <property type="entry name" value="ABC_6TM_Tm288_like"/>
    <property type="match status" value="1"/>
</dbReference>
<evidence type="ECO:0000313" key="13">
    <source>
        <dbReference type="EMBL" id="GAQ24082.1"/>
    </source>
</evidence>
<dbReference type="FunFam" id="3.40.50.300:FF:000287">
    <property type="entry name" value="Multidrug ABC transporter ATP-binding protein"/>
    <property type="match status" value="1"/>
</dbReference>
<dbReference type="PANTHER" id="PTHR43394">
    <property type="entry name" value="ATP-DEPENDENT PERMEASE MDL1, MITOCHONDRIAL"/>
    <property type="match status" value="1"/>
</dbReference>
<dbReference type="SUPFAM" id="SSF52540">
    <property type="entry name" value="P-loop containing nucleoside triphosphate hydrolases"/>
    <property type="match status" value="1"/>
</dbReference>
<evidence type="ECO:0000256" key="10">
    <source>
        <dbReference type="SAM" id="Phobius"/>
    </source>
</evidence>
<evidence type="ECO:0000256" key="1">
    <source>
        <dbReference type="ARBA" id="ARBA00004651"/>
    </source>
</evidence>
<name>A0A0U9HBF6_9FIRM</name>
<keyword evidence="5" id="KW-0547">Nucleotide-binding</keyword>
<dbReference type="PROSITE" id="PS50893">
    <property type="entry name" value="ABC_TRANSPORTER_2"/>
    <property type="match status" value="1"/>
</dbReference>
<dbReference type="InterPro" id="IPR027417">
    <property type="entry name" value="P-loop_NTPase"/>
</dbReference>
<evidence type="ECO:0000259" key="11">
    <source>
        <dbReference type="PROSITE" id="PS50893"/>
    </source>
</evidence>
<gene>
    <name evidence="13" type="ORF">TSYNT_166</name>
</gene>
<dbReference type="InterPro" id="IPR017871">
    <property type="entry name" value="ABC_transporter-like_CS"/>
</dbReference>
<keyword evidence="2" id="KW-0813">Transport</keyword>
<evidence type="ECO:0000313" key="14">
    <source>
        <dbReference type="Proteomes" id="UP000062160"/>
    </source>
</evidence>
<keyword evidence="7 10" id="KW-1133">Transmembrane helix</keyword>
<dbReference type="PROSITE" id="PS50929">
    <property type="entry name" value="ABC_TM1F"/>
    <property type="match status" value="1"/>
</dbReference>
<dbReference type="Proteomes" id="UP000062160">
    <property type="component" value="Unassembled WGS sequence"/>
</dbReference>
<dbReference type="InterPro" id="IPR036640">
    <property type="entry name" value="ABC1_TM_sf"/>
</dbReference>
<dbReference type="InterPro" id="IPR003439">
    <property type="entry name" value="ABC_transporter-like_ATP-bd"/>
</dbReference>